<evidence type="ECO:0000256" key="9">
    <source>
        <dbReference type="ARBA" id="ARBA00023235"/>
    </source>
</evidence>
<dbReference type="AlphaFoldDB" id="A0AAE3VAI8"/>
<comment type="cofactor">
    <cofactor evidence="2">
        <name>Mn(2+)</name>
        <dbReference type="ChEBI" id="CHEBI:29035"/>
    </cofactor>
</comment>
<dbReference type="CDD" id="cd00429">
    <property type="entry name" value="RPE"/>
    <property type="match status" value="1"/>
</dbReference>
<dbReference type="Gene3D" id="3.20.20.70">
    <property type="entry name" value="Aldolase class I"/>
    <property type="match status" value="1"/>
</dbReference>
<reference evidence="15" key="1">
    <citation type="submission" date="2023-07" db="EMBL/GenBank/DDBJ databases">
        <title>Genomic Encyclopedia of Type Strains, Phase IV (KMG-IV): sequencing the most valuable type-strain genomes for metagenomic binning, comparative biology and taxonomic classification.</title>
        <authorList>
            <person name="Goeker M."/>
        </authorList>
    </citation>
    <scope>NUCLEOTIDE SEQUENCE</scope>
    <source>
        <strain evidence="15">DSM 19659</strain>
    </source>
</reference>
<keyword evidence="8 10" id="KW-0479">Metal-binding</keyword>
<comment type="cofactor">
    <cofactor evidence="10 13">
        <name>a divalent metal cation</name>
        <dbReference type="ChEBI" id="CHEBI:60240"/>
    </cofactor>
    <text evidence="10 13">Binds 1 divalent metal cation per subunit.</text>
</comment>
<feature type="binding site" evidence="10 13">
    <location>
        <position position="35"/>
    </location>
    <ligand>
        <name>a divalent metal cation</name>
        <dbReference type="ChEBI" id="CHEBI:60240"/>
    </ligand>
</feature>
<dbReference type="GO" id="GO:0019323">
    <property type="term" value="P:pentose catabolic process"/>
    <property type="evidence" value="ECO:0007669"/>
    <property type="project" value="UniProtKB-UniRule"/>
</dbReference>
<keyword evidence="13" id="KW-0464">Manganese</keyword>
<feature type="binding site" evidence="10">
    <location>
        <begin position="175"/>
        <end position="177"/>
    </location>
    <ligand>
        <name>substrate</name>
    </ligand>
</feature>
<keyword evidence="13" id="KW-0862">Zinc</keyword>
<name>A0AAE3VAI8_9FIRM</name>
<dbReference type="HAMAP" id="MF_02227">
    <property type="entry name" value="RPE"/>
    <property type="match status" value="1"/>
</dbReference>
<evidence type="ECO:0000256" key="5">
    <source>
        <dbReference type="ARBA" id="ARBA00001954"/>
    </source>
</evidence>
<dbReference type="FunFam" id="3.20.20.70:FF:000004">
    <property type="entry name" value="Ribulose-phosphate 3-epimerase"/>
    <property type="match status" value="1"/>
</dbReference>
<feature type="binding site" evidence="10 14">
    <location>
        <begin position="197"/>
        <end position="198"/>
    </location>
    <ligand>
        <name>substrate</name>
    </ligand>
</feature>
<dbReference type="InterPro" id="IPR026019">
    <property type="entry name" value="Ribul_P_3_epim"/>
</dbReference>
<feature type="binding site" evidence="14">
    <location>
        <position position="177"/>
    </location>
    <ligand>
        <name>substrate</name>
    </ligand>
</feature>
<evidence type="ECO:0000256" key="1">
    <source>
        <dbReference type="ARBA" id="ARBA00001782"/>
    </source>
</evidence>
<comment type="function">
    <text evidence="10">Catalyzes the reversible epimerization of D-ribulose 5-phosphate to D-xylulose 5-phosphate.</text>
</comment>
<accession>A0AAE3VAI8</accession>
<protein>
    <recommendedName>
        <fullName evidence="7 10">Ribulose-phosphate 3-epimerase</fullName>
        <ecNumber evidence="7 10">5.1.3.1</ecNumber>
    </recommendedName>
</protein>
<evidence type="ECO:0000256" key="13">
    <source>
        <dbReference type="PIRSR" id="PIRSR001461-2"/>
    </source>
</evidence>
<gene>
    <name evidence="10" type="primary">rpe</name>
    <name evidence="15" type="ORF">J2S20_001185</name>
</gene>
<dbReference type="GO" id="GO:0005737">
    <property type="term" value="C:cytoplasm"/>
    <property type="evidence" value="ECO:0007669"/>
    <property type="project" value="UniProtKB-ARBA"/>
</dbReference>
<dbReference type="EMBL" id="JAUSTO010000006">
    <property type="protein sequence ID" value="MDQ0152493.1"/>
    <property type="molecule type" value="Genomic_DNA"/>
</dbReference>
<evidence type="ECO:0000256" key="3">
    <source>
        <dbReference type="ARBA" id="ARBA00001941"/>
    </source>
</evidence>
<evidence type="ECO:0000256" key="8">
    <source>
        <dbReference type="ARBA" id="ARBA00022723"/>
    </source>
</evidence>
<feature type="binding site" evidence="10 14">
    <location>
        <position position="66"/>
    </location>
    <ligand>
        <name>substrate</name>
    </ligand>
</feature>
<dbReference type="InterPro" id="IPR013785">
    <property type="entry name" value="Aldolase_TIM"/>
</dbReference>
<feature type="binding site" evidence="10 14">
    <location>
        <position position="8"/>
    </location>
    <ligand>
        <name>substrate</name>
    </ligand>
</feature>
<dbReference type="InterPro" id="IPR000056">
    <property type="entry name" value="Ribul_P_3_epim-like"/>
</dbReference>
<evidence type="ECO:0000256" key="12">
    <source>
        <dbReference type="PIRSR" id="PIRSR001461-1"/>
    </source>
</evidence>
<dbReference type="NCBIfam" id="TIGR01163">
    <property type="entry name" value="rpe"/>
    <property type="match status" value="1"/>
</dbReference>
<evidence type="ECO:0000256" key="11">
    <source>
        <dbReference type="PIRNR" id="PIRNR001461"/>
    </source>
</evidence>
<feature type="active site" description="Proton acceptor" evidence="10 12">
    <location>
        <position position="35"/>
    </location>
</feature>
<comment type="cofactor">
    <cofactor evidence="4">
        <name>Zn(2+)</name>
        <dbReference type="ChEBI" id="CHEBI:29105"/>
    </cofactor>
</comment>
<comment type="caution">
    <text evidence="15">The sequence shown here is derived from an EMBL/GenBank/DDBJ whole genome shotgun (WGS) entry which is preliminary data.</text>
</comment>
<dbReference type="GO" id="GO:0004750">
    <property type="term" value="F:D-ribulose-phosphate 3-epimerase activity"/>
    <property type="evidence" value="ECO:0007669"/>
    <property type="project" value="UniProtKB-UniRule"/>
</dbReference>
<evidence type="ECO:0000256" key="10">
    <source>
        <dbReference type="HAMAP-Rule" id="MF_02227"/>
    </source>
</evidence>
<comment type="catalytic activity">
    <reaction evidence="1 10 11">
        <text>D-ribulose 5-phosphate = D-xylulose 5-phosphate</text>
        <dbReference type="Rhea" id="RHEA:13677"/>
        <dbReference type="ChEBI" id="CHEBI:57737"/>
        <dbReference type="ChEBI" id="CHEBI:58121"/>
        <dbReference type="EC" id="5.1.3.1"/>
    </reaction>
</comment>
<feature type="binding site" evidence="10 13">
    <location>
        <position position="175"/>
    </location>
    <ligand>
        <name>a divalent metal cation</name>
        <dbReference type="ChEBI" id="CHEBI:60240"/>
    </ligand>
</feature>
<evidence type="ECO:0000313" key="15">
    <source>
        <dbReference type="EMBL" id="MDQ0152493.1"/>
    </source>
</evidence>
<feature type="active site" description="Proton donor" evidence="10 12">
    <location>
        <position position="175"/>
    </location>
</feature>
<evidence type="ECO:0000256" key="6">
    <source>
        <dbReference type="ARBA" id="ARBA00009541"/>
    </source>
</evidence>
<evidence type="ECO:0000256" key="7">
    <source>
        <dbReference type="ARBA" id="ARBA00013188"/>
    </source>
</evidence>
<sequence>MNYILSPSLLSADFTRLGEEIHLLEQCGIKNLHYDVMDGDFVPSISFGMPVLKSIRRFTELTLDAHLMVTEPDRYVDDFRAAGADIITVHAEACRHLDRTITHIKQSGAKAAVALNPATPLQAVEELLPELSMVLIMSVNPGFGGQRYIPYCTDKIRRLRAMAERRNPELSIQVDGGINTDTLLPVLRAGADNIVAGSAVFNGDIAGNVAALQEILRVYEGEKAR</sequence>
<dbReference type="GO" id="GO:0006098">
    <property type="term" value="P:pentose-phosphate shunt"/>
    <property type="evidence" value="ECO:0007669"/>
    <property type="project" value="UniProtKB-UniRule"/>
</dbReference>
<comment type="pathway">
    <text evidence="10">Carbohydrate degradation.</text>
</comment>
<keyword evidence="13" id="KW-0170">Cobalt</keyword>
<feature type="binding site" evidence="10 13">
    <location>
        <position position="66"/>
    </location>
    <ligand>
        <name>a divalent metal cation</name>
        <dbReference type="ChEBI" id="CHEBI:60240"/>
    </ligand>
</feature>
<dbReference type="RefSeq" id="WP_307254185.1">
    <property type="nucleotide sequence ID" value="NZ_JAUSTO010000006.1"/>
</dbReference>
<comment type="cofactor">
    <cofactor evidence="5">
        <name>Fe(2+)</name>
        <dbReference type="ChEBI" id="CHEBI:29033"/>
    </cofactor>
</comment>
<comment type="similarity">
    <text evidence="6 10 11">Belongs to the ribulose-phosphate 3-epimerase family.</text>
</comment>
<dbReference type="EC" id="5.1.3.1" evidence="7 10"/>
<keyword evidence="16" id="KW-1185">Reference proteome</keyword>
<dbReference type="InterPro" id="IPR011060">
    <property type="entry name" value="RibuloseP-bd_barrel"/>
</dbReference>
<keyword evidence="9 10" id="KW-0413">Isomerase</keyword>
<keyword evidence="10 11" id="KW-0119">Carbohydrate metabolism</keyword>
<dbReference type="Proteomes" id="UP001241537">
    <property type="component" value="Unassembled WGS sequence"/>
</dbReference>
<dbReference type="SUPFAM" id="SSF51366">
    <property type="entry name" value="Ribulose-phoshate binding barrel"/>
    <property type="match status" value="1"/>
</dbReference>
<proteinExistence type="inferred from homology"/>
<dbReference type="Pfam" id="PF00834">
    <property type="entry name" value="Ribul_P_3_epim"/>
    <property type="match status" value="1"/>
</dbReference>
<dbReference type="GO" id="GO:0046872">
    <property type="term" value="F:metal ion binding"/>
    <property type="evidence" value="ECO:0007669"/>
    <property type="project" value="UniProtKB-UniRule"/>
</dbReference>
<dbReference type="NCBIfam" id="NF004076">
    <property type="entry name" value="PRK05581.1-4"/>
    <property type="match status" value="1"/>
</dbReference>
<feature type="binding site" evidence="10 13">
    <location>
        <position position="33"/>
    </location>
    <ligand>
        <name>a divalent metal cation</name>
        <dbReference type="ChEBI" id="CHEBI:60240"/>
    </ligand>
</feature>
<feature type="binding site" evidence="10 14">
    <location>
        <begin position="142"/>
        <end position="145"/>
    </location>
    <ligand>
        <name>substrate</name>
    </ligand>
</feature>
<evidence type="ECO:0000256" key="4">
    <source>
        <dbReference type="ARBA" id="ARBA00001947"/>
    </source>
</evidence>
<comment type="cofactor">
    <cofactor evidence="3">
        <name>Co(2+)</name>
        <dbReference type="ChEBI" id="CHEBI:48828"/>
    </cofactor>
</comment>
<dbReference type="PANTHER" id="PTHR11749">
    <property type="entry name" value="RIBULOSE-5-PHOSPHATE-3-EPIMERASE"/>
    <property type="match status" value="1"/>
</dbReference>
<evidence type="ECO:0000313" key="16">
    <source>
        <dbReference type="Proteomes" id="UP001241537"/>
    </source>
</evidence>
<dbReference type="PIRSF" id="PIRSF001461">
    <property type="entry name" value="RPE"/>
    <property type="match status" value="1"/>
</dbReference>
<evidence type="ECO:0000256" key="14">
    <source>
        <dbReference type="PIRSR" id="PIRSR001461-3"/>
    </source>
</evidence>
<organism evidence="15 16">
    <name type="scientific">Moryella indoligenes</name>
    <dbReference type="NCBI Taxonomy" id="371674"/>
    <lineage>
        <taxon>Bacteria</taxon>
        <taxon>Bacillati</taxon>
        <taxon>Bacillota</taxon>
        <taxon>Clostridia</taxon>
        <taxon>Lachnospirales</taxon>
        <taxon>Lachnospiraceae</taxon>
        <taxon>Moryella</taxon>
    </lineage>
</organism>
<evidence type="ECO:0000256" key="2">
    <source>
        <dbReference type="ARBA" id="ARBA00001936"/>
    </source>
</evidence>